<dbReference type="AlphaFoldDB" id="S8DD71"/>
<dbReference type="Pfam" id="PF10520">
    <property type="entry name" value="Lipid_desat"/>
    <property type="match status" value="1"/>
</dbReference>
<comment type="caution">
    <text evidence="8">The sequence shown here is derived from an EMBL/GenBank/DDBJ whole genome shotgun (WGS) entry which is preliminary data.</text>
</comment>
<keyword evidence="6" id="KW-0732">Signal</keyword>
<comment type="subcellular location">
    <subcellularLocation>
        <location evidence="1">Membrane</location>
        <topology evidence="1">Multi-pass membrane protein</topology>
    </subcellularLocation>
</comment>
<dbReference type="EMBL" id="AUSU01010406">
    <property type="protein sequence ID" value="EPS57282.1"/>
    <property type="molecule type" value="Genomic_DNA"/>
</dbReference>
<feature type="chain" id="PRO_5004562449" description="Lipid desaturase domain-containing protein" evidence="6">
    <location>
        <begin position="27"/>
        <end position="225"/>
    </location>
</feature>
<sequence>ALKSTAAHRAWLAGGCGAVALTLAKSAGLAAESHVWMEPLAACCVGYLLSDLGSGVYHWAIDNYGDGGTPVFGGQIEGFQGHHRRPATITRRQMANNLHSLARAVTFAVLPAGLLSDDAAWLGFVGFCSGCVMFSQQFHAWAHTPRRRLPRVVAALQDSGILVSPAQHGAHHRAPYNGNYCIVSGVWNGALDGLMVFEAMEMAIYFRSGVRPRSWAEPTSDWTAE</sequence>
<comment type="similarity">
    <text evidence="2">Belongs to the fatty acid desaturase CarF family.</text>
</comment>
<evidence type="ECO:0000256" key="1">
    <source>
        <dbReference type="ARBA" id="ARBA00004141"/>
    </source>
</evidence>
<proteinExistence type="inferred from homology"/>
<keyword evidence="3" id="KW-0812">Transmembrane</keyword>
<keyword evidence="5" id="KW-0472">Membrane</keyword>
<evidence type="ECO:0000256" key="6">
    <source>
        <dbReference type="SAM" id="SignalP"/>
    </source>
</evidence>
<dbReference type="InterPro" id="IPR019547">
    <property type="entry name" value="Lipid_desat"/>
</dbReference>
<feature type="domain" description="Lipid desaturase" evidence="7">
    <location>
        <begin position="47"/>
        <end position="215"/>
    </location>
</feature>
<keyword evidence="9" id="KW-1185">Reference proteome</keyword>
<evidence type="ECO:0000313" key="8">
    <source>
        <dbReference type="EMBL" id="EPS57282.1"/>
    </source>
</evidence>
<dbReference type="GO" id="GO:0016020">
    <property type="term" value="C:membrane"/>
    <property type="evidence" value="ECO:0007669"/>
    <property type="project" value="UniProtKB-SubCell"/>
</dbReference>
<organism evidence="8 9">
    <name type="scientific">Genlisea aurea</name>
    <dbReference type="NCBI Taxonomy" id="192259"/>
    <lineage>
        <taxon>Eukaryota</taxon>
        <taxon>Viridiplantae</taxon>
        <taxon>Streptophyta</taxon>
        <taxon>Embryophyta</taxon>
        <taxon>Tracheophyta</taxon>
        <taxon>Spermatophyta</taxon>
        <taxon>Magnoliopsida</taxon>
        <taxon>eudicotyledons</taxon>
        <taxon>Gunneridae</taxon>
        <taxon>Pentapetalae</taxon>
        <taxon>asterids</taxon>
        <taxon>lamiids</taxon>
        <taxon>Lamiales</taxon>
        <taxon>Lentibulariaceae</taxon>
        <taxon>Genlisea</taxon>
    </lineage>
</organism>
<accession>S8DD71</accession>
<evidence type="ECO:0000256" key="5">
    <source>
        <dbReference type="ARBA" id="ARBA00023136"/>
    </source>
</evidence>
<protein>
    <recommendedName>
        <fullName evidence="7">Lipid desaturase domain-containing protein</fullName>
    </recommendedName>
</protein>
<feature type="non-terminal residue" evidence="8">
    <location>
        <position position="1"/>
    </location>
</feature>
<dbReference type="InterPro" id="IPR052864">
    <property type="entry name" value="Chloroplast_FAD_CarF"/>
</dbReference>
<gene>
    <name evidence="8" type="ORF">M569_17537</name>
</gene>
<evidence type="ECO:0000256" key="3">
    <source>
        <dbReference type="ARBA" id="ARBA00022692"/>
    </source>
</evidence>
<dbReference type="OrthoDB" id="5103at2759"/>
<dbReference type="PANTHER" id="PTHR48140:SF1">
    <property type="entry name" value="FATTY ACID DESATURASE 4, CHLOROPLASTIC-RELATED"/>
    <property type="match status" value="1"/>
</dbReference>
<name>S8DD71_9LAMI</name>
<feature type="signal peptide" evidence="6">
    <location>
        <begin position="1"/>
        <end position="26"/>
    </location>
</feature>
<dbReference type="PANTHER" id="PTHR48140">
    <property type="entry name" value="FATTY ACID DESATURASE 4, CHLOROPLASTIC-RELATED"/>
    <property type="match status" value="1"/>
</dbReference>
<reference evidence="8 9" key="1">
    <citation type="journal article" date="2013" name="BMC Genomics">
        <title>The miniature genome of a carnivorous plant Genlisea aurea contains a low number of genes and short non-coding sequences.</title>
        <authorList>
            <person name="Leushkin E.V."/>
            <person name="Sutormin R.A."/>
            <person name="Nabieva E.R."/>
            <person name="Penin A.A."/>
            <person name="Kondrashov A.S."/>
            <person name="Logacheva M.D."/>
        </authorList>
    </citation>
    <scope>NUCLEOTIDE SEQUENCE [LARGE SCALE GENOMIC DNA]</scope>
</reference>
<evidence type="ECO:0000313" key="9">
    <source>
        <dbReference type="Proteomes" id="UP000015453"/>
    </source>
</evidence>
<evidence type="ECO:0000256" key="2">
    <source>
        <dbReference type="ARBA" id="ARBA00007620"/>
    </source>
</evidence>
<feature type="non-terminal residue" evidence="8">
    <location>
        <position position="225"/>
    </location>
</feature>
<keyword evidence="4" id="KW-1133">Transmembrane helix</keyword>
<dbReference type="GO" id="GO:0006631">
    <property type="term" value="P:fatty acid metabolic process"/>
    <property type="evidence" value="ECO:0007669"/>
    <property type="project" value="UniProtKB-UniPathway"/>
</dbReference>
<evidence type="ECO:0000259" key="7">
    <source>
        <dbReference type="Pfam" id="PF10520"/>
    </source>
</evidence>
<dbReference type="UniPathway" id="UPA00199"/>
<evidence type="ECO:0000256" key="4">
    <source>
        <dbReference type="ARBA" id="ARBA00022989"/>
    </source>
</evidence>
<dbReference type="Proteomes" id="UP000015453">
    <property type="component" value="Unassembled WGS sequence"/>
</dbReference>